<reference evidence="2 3" key="1">
    <citation type="submission" date="2020-11" db="EMBL/GenBank/DDBJ databases">
        <title>Description of Pontivivens ytuae sp. nov. isolated from deep sea sediment of Mariana Trench.</title>
        <authorList>
            <person name="Wang Z."/>
            <person name="Sun Q.-L."/>
            <person name="Xu X.-D."/>
            <person name="Tang Y.-Z."/>
            <person name="Zhang J."/>
        </authorList>
    </citation>
    <scope>NUCLEOTIDE SEQUENCE [LARGE SCALE GENOMIC DNA]</scope>
    <source>
        <strain evidence="2 3">MT2928</strain>
    </source>
</reference>
<dbReference type="EMBL" id="CP064942">
    <property type="protein sequence ID" value="QPH54075.1"/>
    <property type="molecule type" value="Genomic_DNA"/>
</dbReference>
<protein>
    <recommendedName>
        <fullName evidence="4">Lipoprotein with Yx(FWY)xxD motif</fullName>
    </recommendedName>
</protein>
<evidence type="ECO:0000313" key="3">
    <source>
        <dbReference type="Proteomes" id="UP000594800"/>
    </source>
</evidence>
<dbReference type="PANTHER" id="PTHR39335:SF1">
    <property type="entry name" value="BLL4220 PROTEIN"/>
    <property type="match status" value="1"/>
</dbReference>
<dbReference type="AlphaFoldDB" id="A0A7S9LSV4"/>
<evidence type="ECO:0000256" key="1">
    <source>
        <dbReference type="SAM" id="SignalP"/>
    </source>
</evidence>
<dbReference type="InterPro" id="IPR014558">
    <property type="entry name" value="UCP029720"/>
</dbReference>
<proteinExistence type="predicted"/>
<dbReference type="GO" id="GO:0043448">
    <property type="term" value="P:alkane catabolic process"/>
    <property type="evidence" value="ECO:0007669"/>
    <property type="project" value="TreeGrafter"/>
</dbReference>
<dbReference type="Pfam" id="PF03640">
    <property type="entry name" value="Lipoprotein_15"/>
    <property type="match status" value="2"/>
</dbReference>
<keyword evidence="1" id="KW-0732">Signal</keyword>
<evidence type="ECO:0008006" key="4">
    <source>
        <dbReference type="Google" id="ProtNLM"/>
    </source>
</evidence>
<feature type="signal peptide" evidence="1">
    <location>
        <begin position="1"/>
        <end position="21"/>
    </location>
</feature>
<dbReference type="PANTHER" id="PTHR39335">
    <property type="entry name" value="BLL4220 PROTEIN"/>
    <property type="match status" value="1"/>
</dbReference>
<evidence type="ECO:0000313" key="2">
    <source>
        <dbReference type="EMBL" id="QPH54075.1"/>
    </source>
</evidence>
<dbReference type="KEGG" id="poz:I0K15_20270"/>
<feature type="chain" id="PRO_5032379937" description="Lipoprotein with Yx(FWY)xxD motif" evidence="1">
    <location>
        <begin position="22"/>
        <end position="120"/>
    </location>
</feature>
<name>A0A7S9LSV4_9RHOB</name>
<gene>
    <name evidence="2" type="ORF">I0K15_20270</name>
</gene>
<dbReference type="InterPro" id="IPR005297">
    <property type="entry name" value="Lipoprotein_repeat"/>
</dbReference>
<accession>A0A7S9LSV4</accession>
<organism evidence="2 3">
    <name type="scientific">Pontivivens ytuae</name>
    <dbReference type="NCBI Taxonomy" id="2789856"/>
    <lineage>
        <taxon>Bacteria</taxon>
        <taxon>Pseudomonadati</taxon>
        <taxon>Pseudomonadota</taxon>
        <taxon>Alphaproteobacteria</taxon>
        <taxon>Rhodobacterales</taxon>
        <taxon>Paracoccaceae</taxon>
        <taxon>Pontivivens</taxon>
    </lineage>
</organism>
<dbReference type="PIRSF" id="PIRSF029720">
    <property type="entry name" value="UCP029720"/>
    <property type="match status" value="1"/>
</dbReference>
<dbReference type="Proteomes" id="UP000594800">
    <property type="component" value="Chromosome"/>
</dbReference>
<keyword evidence="3" id="KW-1185">Reference proteome</keyword>
<sequence>MKPVTFLAVAALSLVSVGATAAPASLSGDGILVDGDGMTLYIFDRDRPNVSNCYDGCAQAWPPFIAAESAAAEGDFGLVTRRDGTAQWSYKGMPLYYWAGDQQPGDATGDGVGGVWHILR</sequence>
<dbReference type="RefSeq" id="WP_196103284.1">
    <property type="nucleotide sequence ID" value="NZ_CP064942.1"/>
</dbReference>